<accession>A0ABM8ELS6</accession>
<sequence length="180" mass="21013">MGDYMPVLSKGSFTLDLKIVKLGADLTEDDRQCAWELYTEMSTRVSVTGKHIDPDCTDFNGELYIESLDSLFRFFQEARGIMRKFPVGKIGGNNQEHLGVMVNKTMTNVLRPFLEKWQVKFRHWWENQSNPRLNPIDRQIEFPELEAFLTDWASVRWLMRAFQKELVDVYALVDVGAQEE</sequence>
<protein>
    <submittedName>
        <fullName evidence="1">Uncharacterized protein</fullName>
    </submittedName>
</protein>
<gene>
    <name evidence="1" type="ORF">GURASL_23170</name>
</gene>
<evidence type="ECO:0000313" key="1">
    <source>
        <dbReference type="EMBL" id="BDV43394.1"/>
    </source>
</evidence>
<evidence type="ECO:0000313" key="2">
    <source>
        <dbReference type="Proteomes" id="UP001317705"/>
    </source>
</evidence>
<dbReference type="Proteomes" id="UP001317705">
    <property type="component" value="Chromosome"/>
</dbReference>
<proteinExistence type="predicted"/>
<name>A0ABM8ELS6_9BACT</name>
<keyword evidence="2" id="KW-1185">Reference proteome</keyword>
<reference evidence="1 2" key="1">
    <citation type="submission" date="2022-12" db="EMBL/GenBank/DDBJ databases">
        <title>Polyphasic characterization of Geotalea uranireducens NIT-SL11 newly isolated from a complex of sewage sludge and microbially reduced graphene oxide.</title>
        <authorList>
            <person name="Xie L."/>
            <person name="Yoshida N."/>
            <person name="Meng L."/>
        </authorList>
    </citation>
    <scope>NUCLEOTIDE SEQUENCE [LARGE SCALE GENOMIC DNA]</scope>
    <source>
        <strain evidence="1 2">NIT-SL11</strain>
    </source>
</reference>
<dbReference type="EMBL" id="AP027151">
    <property type="protein sequence ID" value="BDV43394.1"/>
    <property type="molecule type" value="Genomic_DNA"/>
</dbReference>
<dbReference type="RefSeq" id="WP_281999497.1">
    <property type="nucleotide sequence ID" value="NZ_AP027151.1"/>
</dbReference>
<organism evidence="1 2">
    <name type="scientific">Geotalea uraniireducens</name>
    <dbReference type="NCBI Taxonomy" id="351604"/>
    <lineage>
        <taxon>Bacteria</taxon>
        <taxon>Pseudomonadati</taxon>
        <taxon>Thermodesulfobacteriota</taxon>
        <taxon>Desulfuromonadia</taxon>
        <taxon>Geobacterales</taxon>
        <taxon>Geobacteraceae</taxon>
        <taxon>Geotalea</taxon>
    </lineage>
</organism>